<dbReference type="Proteomes" id="UP000057158">
    <property type="component" value="Chromosome"/>
</dbReference>
<evidence type="ECO:0000313" key="2">
    <source>
        <dbReference type="Proteomes" id="UP000057158"/>
    </source>
</evidence>
<dbReference type="STRING" id="1603606.DSOUD_3395"/>
<name>A0A0M4D5I1_9BACT</name>
<evidence type="ECO:0000313" key="1">
    <source>
        <dbReference type="EMBL" id="ALC18114.1"/>
    </source>
</evidence>
<dbReference type="PATRIC" id="fig|1603606.3.peg.3656"/>
<sequence length="54" mass="6127">MLRYCAWCGEYQGAIEGEGHQIRKDVCEIDTATICSLCLDLLLKKPADKSRRQP</sequence>
<keyword evidence="2" id="KW-1185">Reference proteome</keyword>
<dbReference type="EMBL" id="CP010802">
    <property type="protein sequence ID" value="ALC18114.1"/>
    <property type="molecule type" value="Genomic_DNA"/>
</dbReference>
<proteinExistence type="predicted"/>
<protein>
    <submittedName>
        <fullName evidence="1">Uncharacterized protein</fullName>
    </submittedName>
</protein>
<dbReference type="RefSeq" id="WP_157671909.1">
    <property type="nucleotide sequence ID" value="NZ_CP010802.1"/>
</dbReference>
<accession>A0A0M4D5I1</accession>
<dbReference type="OrthoDB" id="5405992at2"/>
<gene>
    <name evidence="1" type="ORF">DSOUD_3395</name>
</gene>
<reference evidence="1 2" key="1">
    <citation type="submission" date="2015-07" db="EMBL/GenBank/DDBJ databases">
        <title>Isolation and Genomic Characterization of a Novel Halophilic Metal-Reducing Deltaproteobacterium from the Deep Subsurface.</title>
        <authorList>
            <person name="Badalamenti J.P."/>
            <person name="Summers Z.M."/>
            <person name="Gralnick J.A."/>
            <person name="Bond D.R."/>
        </authorList>
    </citation>
    <scope>NUCLEOTIDE SEQUENCE [LARGE SCALE GENOMIC DNA]</scope>
    <source>
        <strain evidence="1 2">WTL</strain>
    </source>
</reference>
<dbReference type="KEGG" id="des:DSOUD_3395"/>
<organism evidence="1 2">
    <name type="scientific">Desulfuromonas soudanensis</name>
    <dbReference type="NCBI Taxonomy" id="1603606"/>
    <lineage>
        <taxon>Bacteria</taxon>
        <taxon>Pseudomonadati</taxon>
        <taxon>Thermodesulfobacteriota</taxon>
        <taxon>Desulfuromonadia</taxon>
        <taxon>Desulfuromonadales</taxon>
        <taxon>Desulfuromonadaceae</taxon>
        <taxon>Desulfuromonas</taxon>
    </lineage>
</organism>
<dbReference type="AlphaFoldDB" id="A0A0M4D5I1"/>